<reference evidence="1 2" key="1">
    <citation type="submission" date="2015-01" db="EMBL/GenBank/DDBJ databases">
        <title>Evolution of Trichinella species and genotypes.</title>
        <authorList>
            <person name="Korhonen P.K."/>
            <person name="Edoardo P."/>
            <person name="Giuseppe L.R."/>
            <person name="Gasser R.B."/>
        </authorList>
    </citation>
    <scope>NUCLEOTIDE SEQUENCE [LARGE SCALE GENOMIC DNA]</scope>
    <source>
        <strain evidence="1">ISS2496</strain>
    </source>
</reference>
<evidence type="ECO:0000313" key="1">
    <source>
        <dbReference type="EMBL" id="KRY14679.1"/>
    </source>
</evidence>
<proteinExistence type="predicted"/>
<dbReference type="AlphaFoldDB" id="A0A0V0ZPZ1"/>
<keyword evidence="2" id="KW-1185">Reference proteome</keyword>
<dbReference type="Proteomes" id="UP000054783">
    <property type="component" value="Unassembled WGS sequence"/>
</dbReference>
<gene>
    <name evidence="1" type="ORF">T12_2234</name>
</gene>
<name>A0A0V0ZPZ1_9BILA</name>
<accession>A0A0V0ZPZ1</accession>
<sequence>MDFLSSDHNNTFVAFVAQHCFRAGANTFQKWAANSSTYLLVVVAFPKFVLNAASAGSRGGRPNIISKGAYPVISA</sequence>
<dbReference type="EMBL" id="JYDQ01000110">
    <property type="protein sequence ID" value="KRY14679.1"/>
    <property type="molecule type" value="Genomic_DNA"/>
</dbReference>
<evidence type="ECO:0000313" key="2">
    <source>
        <dbReference type="Proteomes" id="UP000054783"/>
    </source>
</evidence>
<organism evidence="1 2">
    <name type="scientific">Trichinella patagoniensis</name>
    <dbReference type="NCBI Taxonomy" id="990121"/>
    <lineage>
        <taxon>Eukaryota</taxon>
        <taxon>Metazoa</taxon>
        <taxon>Ecdysozoa</taxon>
        <taxon>Nematoda</taxon>
        <taxon>Enoplea</taxon>
        <taxon>Dorylaimia</taxon>
        <taxon>Trichinellida</taxon>
        <taxon>Trichinellidae</taxon>
        <taxon>Trichinella</taxon>
    </lineage>
</organism>
<comment type="caution">
    <text evidence="1">The sequence shown here is derived from an EMBL/GenBank/DDBJ whole genome shotgun (WGS) entry which is preliminary data.</text>
</comment>
<protein>
    <submittedName>
        <fullName evidence="1">Uncharacterized protein</fullName>
    </submittedName>
</protein>